<dbReference type="PANTHER" id="PTHR43248:SF29">
    <property type="entry name" value="TRIPEPTIDYL AMINOPEPTIDASE"/>
    <property type="match status" value="1"/>
</dbReference>
<sequence>MRAVRSTRVLSAMAAAAALLLAGCSSGGGASDSSVRGAQQGRPATALEPLPAAIPANLSAYYAQKLSWQACDQGFECATFKVPLDYANPAGGDLTLSAVRKPAGGAAQGSLLVNPGGPGGSAIDYLEGSIDSFDPGLRAAYHLVGLDPRGVGRSSPVACLSGPQMDAYTATDMTPDNLGEINALVAADKNYAAACEMQSGSFLGHVSTAESARDMDVLRALVGDSRLNFLGKSYGTFLGATYAGLFPSRVGRMVLDGAIDPSLDSLAGNQTQAGGFEVAWADFAKDCVTHQDCPLGRTEQQAGQGIDALLKQIHDQPLNTDSGRKLTESLATAGVIEAMYADYLWPSLRSALTSAKAGDGSALLKLADAYYERSPDGSYANLMFANTAINCLDLPAPFSSPEDVERAMPAFQKASPHFGRDMAWMALSCAYWPYKATGTPHTIRAAGAPPIVVVGTTRDPATPYVWAQALAGQLESSRLLTYDGDGHTAYQRHNACIDNAVNAYLLAGTAPNPGTRCAK</sequence>
<keyword evidence="3 6" id="KW-0378">Hydrolase</keyword>
<dbReference type="PROSITE" id="PS51257">
    <property type="entry name" value="PROKAR_LIPOPROTEIN"/>
    <property type="match status" value="1"/>
</dbReference>
<gene>
    <name evidence="6" type="ORF">GCM10010430_11260</name>
</gene>
<evidence type="ECO:0000256" key="3">
    <source>
        <dbReference type="ARBA" id="ARBA00022801"/>
    </source>
</evidence>
<dbReference type="SUPFAM" id="SSF53474">
    <property type="entry name" value="alpha/beta-Hydrolases"/>
    <property type="match status" value="1"/>
</dbReference>
<dbReference type="RefSeq" id="WP_344635065.1">
    <property type="nucleotide sequence ID" value="NZ_BAAATR010000003.1"/>
</dbReference>
<accession>A0ABP5QDN0</accession>
<feature type="domain" description="Peptidase S33 tripeptidyl aminopeptidase-like C-terminal" evidence="5">
    <location>
        <begin position="416"/>
        <end position="517"/>
    </location>
</feature>
<dbReference type="PANTHER" id="PTHR43248">
    <property type="entry name" value="2-SUCCINYL-6-HYDROXY-2,4-CYCLOHEXADIENE-1-CARBOXYLATE SYNTHASE"/>
    <property type="match status" value="1"/>
</dbReference>
<evidence type="ECO:0000313" key="7">
    <source>
        <dbReference type="Proteomes" id="UP001500305"/>
    </source>
</evidence>
<evidence type="ECO:0000256" key="2">
    <source>
        <dbReference type="ARBA" id="ARBA00022729"/>
    </source>
</evidence>
<keyword evidence="2 4" id="KW-0732">Signal</keyword>
<name>A0ABP5QDN0_9ACTN</name>
<dbReference type="Proteomes" id="UP001500305">
    <property type="component" value="Unassembled WGS sequence"/>
</dbReference>
<dbReference type="Pfam" id="PF08386">
    <property type="entry name" value="Abhydrolase_4"/>
    <property type="match status" value="1"/>
</dbReference>
<evidence type="ECO:0000313" key="6">
    <source>
        <dbReference type="EMBL" id="GAA2232462.1"/>
    </source>
</evidence>
<comment type="similarity">
    <text evidence="1">Belongs to the peptidase S33 family.</text>
</comment>
<protein>
    <submittedName>
        <fullName evidence="6">Alpha/beta hydrolase</fullName>
    </submittedName>
</protein>
<dbReference type="InterPro" id="IPR029058">
    <property type="entry name" value="AB_hydrolase_fold"/>
</dbReference>
<dbReference type="InterPro" id="IPR013595">
    <property type="entry name" value="Pept_S33_TAP-like_C"/>
</dbReference>
<evidence type="ECO:0000259" key="5">
    <source>
        <dbReference type="Pfam" id="PF08386"/>
    </source>
</evidence>
<evidence type="ECO:0000256" key="4">
    <source>
        <dbReference type="SAM" id="SignalP"/>
    </source>
</evidence>
<dbReference type="InterPro" id="IPR051601">
    <property type="entry name" value="Serine_prot/Carboxylest_S33"/>
</dbReference>
<evidence type="ECO:0000256" key="1">
    <source>
        <dbReference type="ARBA" id="ARBA00010088"/>
    </source>
</evidence>
<proteinExistence type="inferred from homology"/>
<dbReference type="EMBL" id="BAAATR010000003">
    <property type="protein sequence ID" value="GAA2232462.1"/>
    <property type="molecule type" value="Genomic_DNA"/>
</dbReference>
<feature type="signal peptide" evidence="4">
    <location>
        <begin position="1"/>
        <end position="30"/>
    </location>
</feature>
<feature type="chain" id="PRO_5046729918" evidence="4">
    <location>
        <begin position="31"/>
        <end position="519"/>
    </location>
</feature>
<dbReference type="Gene3D" id="3.40.50.1820">
    <property type="entry name" value="alpha/beta hydrolase"/>
    <property type="match status" value="1"/>
</dbReference>
<dbReference type="GO" id="GO:0016787">
    <property type="term" value="F:hydrolase activity"/>
    <property type="evidence" value="ECO:0007669"/>
    <property type="project" value="UniProtKB-KW"/>
</dbReference>
<organism evidence="6 7">
    <name type="scientific">Kitasatospora cystarginea</name>
    <dbReference type="NCBI Taxonomy" id="58350"/>
    <lineage>
        <taxon>Bacteria</taxon>
        <taxon>Bacillati</taxon>
        <taxon>Actinomycetota</taxon>
        <taxon>Actinomycetes</taxon>
        <taxon>Kitasatosporales</taxon>
        <taxon>Streptomycetaceae</taxon>
        <taxon>Kitasatospora</taxon>
    </lineage>
</organism>
<keyword evidence="7" id="KW-1185">Reference proteome</keyword>
<comment type="caution">
    <text evidence="6">The sequence shown here is derived from an EMBL/GenBank/DDBJ whole genome shotgun (WGS) entry which is preliminary data.</text>
</comment>
<reference evidence="7" key="1">
    <citation type="journal article" date="2019" name="Int. J. Syst. Evol. Microbiol.">
        <title>The Global Catalogue of Microorganisms (GCM) 10K type strain sequencing project: providing services to taxonomists for standard genome sequencing and annotation.</title>
        <authorList>
            <consortium name="The Broad Institute Genomics Platform"/>
            <consortium name="The Broad Institute Genome Sequencing Center for Infectious Disease"/>
            <person name="Wu L."/>
            <person name="Ma J."/>
        </authorList>
    </citation>
    <scope>NUCLEOTIDE SEQUENCE [LARGE SCALE GENOMIC DNA]</scope>
    <source>
        <strain evidence="7">JCM 7356</strain>
    </source>
</reference>